<proteinExistence type="predicted"/>
<evidence type="ECO:0000313" key="1">
    <source>
        <dbReference type="EMBL" id="ABG58459.1"/>
    </source>
</evidence>
<dbReference type="InterPro" id="IPR027417">
    <property type="entry name" value="P-loop_NTPase"/>
</dbReference>
<keyword evidence="2" id="KW-1185">Reference proteome</keyword>
<accession>A0A6N4SQB8</accession>
<protein>
    <recommendedName>
        <fullName evidence="3">ATPase</fullName>
    </recommendedName>
</protein>
<evidence type="ECO:0008006" key="3">
    <source>
        <dbReference type="Google" id="ProtNLM"/>
    </source>
</evidence>
<dbReference type="Gene3D" id="3.40.50.300">
    <property type="entry name" value="P-loop containing nucleotide triphosphate hydrolases"/>
    <property type="match status" value="1"/>
</dbReference>
<dbReference type="Proteomes" id="UP000001822">
    <property type="component" value="Chromosome"/>
</dbReference>
<dbReference type="SUPFAM" id="SSF52540">
    <property type="entry name" value="P-loop containing nucleoside triphosphate hydrolases"/>
    <property type="match status" value="1"/>
</dbReference>
<dbReference type="OrthoDB" id="835620at2"/>
<dbReference type="AlphaFoldDB" id="A0A6N4SQB8"/>
<reference evidence="1 2" key="1">
    <citation type="journal article" date="2007" name="Appl. Environ. Microbiol.">
        <title>Genome sequence of the cellulolytic gliding bacterium Cytophaga hutchinsonii.</title>
        <authorList>
            <person name="Xie G."/>
            <person name="Bruce D.C."/>
            <person name="Challacombe J.F."/>
            <person name="Chertkov O."/>
            <person name="Detter J.C."/>
            <person name="Gilna P."/>
            <person name="Han C.S."/>
            <person name="Lucas S."/>
            <person name="Misra M."/>
            <person name="Myers G.L."/>
            <person name="Richardson P."/>
            <person name="Tapia R."/>
            <person name="Thayer N."/>
            <person name="Thompson L.S."/>
            <person name="Brettin T.S."/>
            <person name="Henrissat B."/>
            <person name="Wilson D.B."/>
            <person name="McBride M.J."/>
        </authorList>
    </citation>
    <scope>NUCLEOTIDE SEQUENCE [LARGE SCALE GENOMIC DNA]</scope>
    <source>
        <strain evidence="2">ATCC 33406 / DSM 1761 / CIP 103989 / NBRC 15051 / NCIMB 9469 / D465</strain>
    </source>
</reference>
<organism evidence="1 2">
    <name type="scientific">Cytophaga hutchinsonii (strain ATCC 33406 / DSM 1761 / CIP 103989 / NBRC 15051 / NCIMB 9469 / D465)</name>
    <dbReference type="NCBI Taxonomy" id="269798"/>
    <lineage>
        <taxon>Bacteria</taxon>
        <taxon>Pseudomonadati</taxon>
        <taxon>Bacteroidota</taxon>
        <taxon>Cytophagia</taxon>
        <taxon>Cytophagales</taxon>
        <taxon>Cytophagaceae</taxon>
        <taxon>Cytophaga</taxon>
    </lineage>
</organism>
<sequence>MNNQTEKVLDFDECITFLNKKGKELFGLKFFIDPADYEVVYKILIYIIKDERNAQRHKISLDKGIMLSGPVGCGKTTLMNLMNHIIPVANRYIVRSCRLVSYDFISQGYDAIHKYSYQSFKNNKKVVTPQAWCFDDLGTESSLKYYGNECNVMAEILLSRYDLFIEKDMVTHITTNLVAEEIESFYGVRVRSRMREMFNLISFDRNSKDKRV</sequence>
<gene>
    <name evidence="1" type="ordered locus">CHU_1184</name>
</gene>
<dbReference type="KEGG" id="chu:CHU_1184"/>
<dbReference type="EMBL" id="CP000383">
    <property type="protein sequence ID" value="ABG58459.1"/>
    <property type="molecule type" value="Genomic_DNA"/>
</dbReference>
<name>A0A6N4SQB8_CYTH3</name>
<evidence type="ECO:0000313" key="2">
    <source>
        <dbReference type="Proteomes" id="UP000001822"/>
    </source>
</evidence>